<keyword evidence="8" id="KW-1185">Reference proteome</keyword>
<dbReference type="PANTHER" id="PTHR30290:SF10">
    <property type="entry name" value="PERIPLASMIC OLIGOPEPTIDE-BINDING PROTEIN-RELATED"/>
    <property type="match status" value="1"/>
</dbReference>
<proteinExistence type="inferred from homology"/>
<evidence type="ECO:0000256" key="2">
    <source>
        <dbReference type="ARBA" id="ARBA00005695"/>
    </source>
</evidence>
<dbReference type="Pfam" id="PF00496">
    <property type="entry name" value="SBP_bac_5"/>
    <property type="match status" value="1"/>
</dbReference>
<organism evidence="7 8">
    <name type="scientific">Plantibacter elymi</name>
    <name type="common">nom. nud.</name>
    <dbReference type="NCBI Taxonomy" id="199708"/>
    <lineage>
        <taxon>Bacteria</taxon>
        <taxon>Bacillati</taxon>
        <taxon>Actinomycetota</taxon>
        <taxon>Actinomycetes</taxon>
        <taxon>Micrococcales</taxon>
        <taxon>Microbacteriaceae</taxon>
        <taxon>Plantibacter</taxon>
    </lineage>
</organism>
<feature type="domain" description="Solute-binding protein family 5" evidence="6">
    <location>
        <begin position="78"/>
        <end position="416"/>
    </location>
</feature>
<name>A0ABY1RDU3_9MICO</name>
<feature type="signal peptide" evidence="5">
    <location>
        <begin position="1"/>
        <end position="19"/>
    </location>
</feature>
<protein>
    <submittedName>
        <fullName evidence="7">Peptide/nickel transport system substrate-binding protein</fullName>
    </submittedName>
</protein>
<dbReference type="InterPro" id="IPR039424">
    <property type="entry name" value="SBP_5"/>
</dbReference>
<dbReference type="InterPro" id="IPR000914">
    <property type="entry name" value="SBP_5_dom"/>
</dbReference>
<evidence type="ECO:0000259" key="6">
    <source>
        <dbReference type="Pfam" id="PF00496"/>
    </source>
</evidence>
<comment type="caution">
    <text evidence="7">The sequence shown here is derived from an EMBL/GenBank/DDBJ whole genome shotgun (WGS) entry which is preliminary data.</text>
</comment>
<dbReference type="Proteomes" id="UP000194464">
    <property type="component" value="Unassembled WGS sequence"/>
</dbReference>
<evidence type="ECO:0000256" key="5">
    <source>
        <dbReference type="SAM" id="SignalP"/>
    </source>
</evidence>
<dbReference type="PANTHER" id="PTHR30290">
    <property type="entry name" value="PERIPLASMIC BINDING COMPONENT OF ABC TRANSPORTER"/>
    <property type="match status" value="1"/>
</dbReference>
<keyword evidence="4 5" id="KW-0732">Signal</keyword>
<reference evidence="7 8" key="1">
    <citation type="submission" date="2017-04" db="EMBL/GenBank/DDBJ databases">
        <authorList>
            <person name="Varghese N."/>
            <person name="Submissions S."/>
        </authorList>
    </citation>
    <scope>NUCLEOTIDE SEQUENCE [LARGE SCALE GENOMIC DNA]</scope>
    <source>
        <strain evidence="7 8">VKM Ac-1784</strain>
    </source>
</reference>
<dbReference type="SUPFAM" id="SSF53850">
    <property type="entry name" value="Periplasmic binding protein-like II"/>
    <property type="match status" value="1"/>
</dbReference>
<sequence length="515" mass="54424">MFSPRARRAVALGASLAVAAVTLVACTGAPSASSAKELTVAMQTNPSSLDPALLDAGLTYYADLAYSPLIIRGSDGTLRGGLATDWGYVGEGNTTFQLTLRQGVEFSDGGKLTSQGVVDHLNYVQSAGATPSTWLSGATFAAIDDQTVQVSLASPVPGVEFFFTQFGTGLADVISPDGLADPSALGTSTHGAGPYMLDEDATVTGDHYVFTPNPNYWDPKNVHWDKVTIKVIANQSSILNSMKSGQVDIAPFDYTTAADAKAASLNVHSVPNVFTGLNLLDRAGSIVPALGDVRVRQAINFAIDRKAVGEALYGEFADPTTQTTQDVGFQEELDDYYSYDPDKARELLAEAGYPDGFEFSVASTPFFNGDTMVQAIAGQLAKVGITVNMESIADTNEWATRMSSGEFPAASIGYGSLPLSVEGPGLFLPTAFFNGLHSEDAQLTELYNQLLVAAPDDVQRVSEALEKRLVELAWFAPVGWAPLGYYWSDKVDSAAMNATTGLSPSAAIIDIKPAD</sequence>
<comment type="subcellular location">
    <subcellularLocation>
        <location evidence="1">Cell envelope</location>
    </subcellularLocation>
</comment>
<dbReference type="RefSeq" id="WP_165767039.1">
    <property type="nucleotide sequence ID" value="NZ_FXWJ01000003.1"/>
</dbReference>
<dbReference type="Gene3D" id="3.40.190.10">
    <property type="entry name" value="Periplasmic binding protein-like II"/>
    <property type="match status" value="1"/>
</dbReference>
<evidence type="ECO:0000256" key="1">
    <source>
        <dbReference type="ARBA" id="ARBA00004196"/>
    </source>
</evidence>
<evidence type="ECO:0000313" key="8">
    <source>
        <dbReference type="Proteomes" id="UP000194464"/>
    </source>
</evidence>
<keyword evidence="3" id="KW-0813">Transport</keyword>
<comment type="similarity">
    <text evidence="2">Belongs to the bacterial solute-binding protein 5 family.</text>
</comment>
<dbReference type="EMBL" id="FXWJ01000003">
    <property type="protein sequence ID" value="SMQ71182.1"/>
    <property type="molecule type" value="Genomic_DNA"/>
</dbReference>
<evidence type="ECO:0000256" key="4">
    <source>
        <dbReference type="ARBA" id="ARBA00022729"/>
    </source>
</evidence>
<accession>A0ABY1RDU3</accession>
<evidence type="ECO:0000256" key="3">
    <source>
        <dbReference type="ARBA" id="ARBA00022448"/>
    </source>
</evidence>
<evidence type="ECO:0000313" key="7">
    <source>
        <dbReference type="EMBL" id="SMQ71182.1"/>
    </source>
</evidence>
<gene>
    <name evidence="7" type="ORF">SAMN06295909_2477</name>
</gene>
<feature type="chain" id="PRO_5045345427" evidence="5">
    <location>
        <begin position="20"/>
        <end position="515"/>
    </location>
</feature>
<dbReference type="Gene3D" id="3.10.105.10">
    <property type="entry name" value="Dipeptide-binding Protein, Domain 3"/>
    <property type="match status" value="1"/>
</dbReference>
<dbReference type="PROSITE" id="PS51257">
    <property type="entry name" value="PROKAR_LIPOPROTEIN"/>
    <property type="match status" value="1"/>
</dbReference>